<proteinExistence type="predicted"/>
<reference evidence="2" key="1">
    <citation type="submission" date="2020-08" db="EMBL/GenBank/DDBJ databases">
        <title>Genome public.</title>
        <authorList>
            <person name="Liu C."/>
            <person name="Sun Q."/>
        </authorList>
    </citation>
    <scope>NUCLEOTIDE SEQUENCE</scope>
    <source>
        <strain evidence="2">NSJ-52</strain>
    </source>
</reference>
<dbReference type="RefSeq" id="WP_155149763.1">
    <property type="nucleotide sequence ID" value="NZ_JACOPQ010000013.1"/>
</dbReference>
<evidence type="ECO:0000313" key="2">
    <source>
        <dbReference type="EMBL" id="MBC5738258.1"/>
    </source>
</evidence>
<evidence type="ECO:0000313" key="3">
    <source>
        <dbReference type="Proteomes" id="UP000607645"/>
    </source>
</evidence>
<name>A0A8J6MH76_9FIRM</name>
<evidence type="ECO:0000259" key="1">
    <source>
        <dbReference type="Pfam" id="PF13349"/>
    </source>
</evidence>
<dbReference type="Proteomes" id="UP000607645">
    <property type="component" value="Unassembled WGS sequence"/>
</dbReference>
<dbReference type="EMBL" id="JACOPQ010000013">
    <property type="protein sequence ID" value="MBC5738258.1"/>
    <property type="molecule type" value="Genomic_DNA"/>
</dbReference>
<dbReference type="Gene3D" id="2.160.20.120">
    <property type="match status" value="1"/>
</dbReference>
<protein>
    <submittedName>
        <fullName evidence="2">DUF4097 family beta strand repeat protein</fullName>
    </submittedName>
</protein>
<feature type="domain" description="DUF4097" evidence="1">
    <location>
        <begin position="77"/>
        <end position="311"/>
    </location>
</feature>
<keyword evidence="3" id="KW-1185">Reference proteome</keyword>
<dbReference type="AlphaFoldDB" id="A0A8J6MH76"/>
<organism evidence="2 3">
    <name type="scientific">Lawsonibacter faecis</name>
    <dbReference type="NCBI Taxonomy" id="2763052"/>
    <lineage>
        <taxon>Bacteria</taxon>
        <taxon>Bacillati</taxon>
        <taxon>Bacillota</taxon>
        <taxon>Clostridia</taxon>
        <taxon>Eubacteriales</taxon>
        <taxon>Oscillospiraceae</taxon>
        <taxon>Lawsonibacter</taxon>
    </lineage>
</organism>
<comment type="caution">
    <text evidence="2">The sequence shown here is derived from an EMBL/GenBank/DDBJ whole genome shotgun (WGS) entry which is preliminary data.</text>
</comment>
<dbReference type="InterPro" id="IPR025164">
    <property type="entry name" value="Toastrack_DUF4097"/>
</dbReference>
<accession>A0A8J6MH76</accession>
<dbReference type="Pfam" id="PF13349">
    <property type="entry name" value="DUF4097"/>
    <property type="match status" value="1"/>
</dbReference>
<sequence length="314" mass="33443">MKKLAKVLAGVAAPLFLVGVILMGAGWAMGAQTELTVNIGGHPVNVGFTGFYPHAGSDSIEAASGSAAGERDLAAFDKIEIDVSMGDVNFIVADDYGVDLTWYGKNYELHYTNENGRLKVWSTSLPDVGVNLSTKYGGTVTVYLPRDARMEEVDVTTALGDISMTSFQTDKMEVLADLGDVYLYDALIVEGNMTLSLGDLQISDVTARDLTLDLSLGDLTAARLTTEKSLDIENSMGLVDIGGSFAGTTEISSSLGDVNVSTDLSGRDYGYDMDVSMGDIYIDGVEQKHSVSRSGGAHYLEIDNDMGDITVYFG</sequence>
<gene>
    <name evidence="2" type="ORF">H8S62_14690</name>
</gene>